<name>A0A1S9E1G6_ASPOZ</name>
<feature type="compositionally biased region" description="Polar residues" evidence="1">
    <location>
        <begin position="255"/>
        <end position="267"/>
    </location>
</feature>
<evidence type="ECO:0000313" key="2">
    <source>
        <dbReference type="EMBL" id="OOO15120.1"/>
    </source>
</evidence>
<dbReference type="OrthoDB" id="4482563at2759"/>
<proteinExistence type="predicted"/>
<protein>
    <submittedName>
        <fullName evidence="2">Uncharacterized protein</fullName>
    </submittedName>
</protein>
<evidence type="ECO:0000256" key="1">
    <source>
        <dbReference type="SAM" id="MobiDB-lite"/>
    </source>
</evidence>
<dbReference type="AlphaFoldDB" id="A0A1S9E1G6"/>
<feature type="compositionally biased region" description="Polar residues" evidence="1">
    <location>
        <begin position="220"/>
        <end position="233"/>
    </location>
</feature>
<sequence length="398" mass="44417">MDPKFVKEVLKNQATIPKEKTYTKKDVFEDDGVLRDGVAAVLKNSSEQGHRAVVTVLVVHRDANDQVCRVEEIDLNTDEQGRLRKVADDQYETWTYDWELPESGIDASNALDTITLHKTTNIVTIEPCKSRLDRPKKASSGSMRKVIDKMIGHTGIPARWLGPEFKQSNLKFEELVGDMRALVYTGTDIPKLGAAYSLLNTVTLEMNTISKSQSTSPSSMRVNISSSDESTSPPWHAWELEAPASADEPWRQDQPDSGTPFSPLVDNSMSDAPEPEGAILNFAGTSELAQIYKEYNSHGYEQLAQFVLLVEALPSEQYVFQMYGLEGLNLLDKLITALQNPEFLYDLGVIRIVATEDSIEVLYQEEIPWVHSMMMWFCSAFRAPIPGAISLSAGTYDV</sequence>
<organism evidence="2 3">
    <name type="scientific">Aspergillus oryzae</name>
    <name type="common">Yellow koji mold</name>
    <dbReference type="NCBI Taxonomy" id="5062"/>
    <lineage>
        <taxon>Eukaryota</taxon>
        <taxon>Fungi</taxon>
        <taxon>Dikarya</taxon>
        <taxon>Ascomycota</taxon>
        <taxon>Pezizomycotina</taxon>
        <taxon>Eurotiomycetes</taxon>
        <taxon>Eurotiomycetidae</taxon>
        <taxon>Eurotiales</taxon>
        <taxon>Aspergillaceae</taxon>
        <taxon>Aspergillus</taxon>
        <taxon>Aspergillus subgen. Circumdati</taxon>
    </lineage>
</organism>
<comment type="caution">
    <text evidence="2">The sequence shown here is derived from an EMBL/GenBank/DDBJ whole genome shotgun (WGS) entry which is preliminary data.</text>
</comment>
<dbReference type="Proteomes" id="UP000190312">
    <property type="component" value="Unassembled WGS sequence"/>
</dbReference>
<accession>A0A1S9E1G6</accession>
<dbReference type="EMBL" id="MKZY01000001">
    <property type="protein sequence ID" value="OOO15120.1"/>
    <property type="molecule type" value="Genomic_DNA"/>
</dbReference>
<feature type="region of interest" description="Disordered" evidence="1">
    <location>
        <begin position="210"/>
        <end position="267"/>
    </location>
</feature>
<reference evidence="2 3" key="1">
    <citation type="submission" date="2016-10" db="EMBL/GenBank/DDBJ databases">
        <title>Genome sequencing of Aspergillus oryzae BCC7051.</title>
        <authorList>
            <person name="Thammarongtham C."/>
            <person name="Vorapreeda T."/>
            <person name="Nookaew I."/>
            <person name="Srisuk T."/>
            <person name="Land M."/>
            <person name="Jeennor S."/>
            <person name="Laoteng K."/>
        </authorList>
    </citation>
    <scope>NUCLEOTIDE SEQUENCE [LARGE SCALE GENOMIC DNA]</scope>
    <source>
        <strain evidence="2 3">BCC7051</strain>
    </source>
</reference>
<feature type="compositionally biased region" description="Low complexity" evidence="1">
    <location>
        <begin position="210"/>
        <end position="219"/>
    </location>
</feature>
<evidence type="ECO:0000313" key="3">
    <source>
        <dbReference type="Proteomes" id="UP000190312"/>
    </source>
</evidence>
<gene>
    <name evidence="2" type="ORF">OAory_01037150</name>
</gene>